<gene>
    <name evidence="1" type="ORF">QQZ08_000536</name>
</gene>
<evidence type="ECO:0000313" key="1">
    <source>
        <dbReference type="EMBL" id="KAK7433063.1"/>
    </source>
</evidence>
<comment type="caution">
    <text evidence="1">The sequence shown here is derived from an EMBL/GenBank/DDBJ whole genome shotgun (WGS) entry which is preliminary data.</text>
</comment>
<dbReference type="EMBL" id="JAZAVK010000002">
    <property type="protein sequence ID" value="KAK7433063.1"/>
    <property type="molecule type" value="Genomic_DNA"/>
</dbReference>
<evidence type="ECO:0000313" key="2">
    <source>
        <dbReference type="Proteomes" id="UP001498421"/>
    </source>
</evidence>
<protein>
    <submittedName>
        <fullName evidence="1">Uncharacterized protein</fullName>
    </submittedName>
</protein>
<accession>A0ABR1IHD6</accession>
<dbReference type="Proteomes" id="UP001498421">
    <property type="component" value="Unassembled WGS sequence"/>
</dbReference>
<organism evidence="1 2">
    <name type="scientific">Neonectria magnoliae</name>
    <dbReference type="NCBI Taxonomy" id="2732573"/>
    <lineage>
        <taxon>Eukaryota</taxon>
        <taxon>Fungi</taxon>
        <taxon>Dikarya</taxon>
        <taxon>Ascomycota</taxon>
        <taxon>Pezizomycotina</taxon>
        <taxon>Sordariomycetes</taxon>
        <taxon>Hypocreomycetidae</taxon>
        <taxon>Hypocreales</taxon>
        <taxon>Nectriaceae</taxon>
        <taxon>Neonectria</taxon>
    </lineage>
</organism>
<keyword evidence="2" id="KW-1185">Reference proteome</keyword>
<sequence length="83" mass="9479">MDTTELEQFFTTTWAEAIKKHKSSPEYRDSETVNDFTTWESAVIWLHRVGGTVALIRPALGHLNMFARFFQANLAPSLDASYL</sequence>
<proteinExistence type="predicted"/>
<name>A0ABR1IHD6_9HYPO</name>
<reference evidence="1 2" key="1">
    <citation type="journal article" date="2025" name="Microbiol. Resour. Announc.">
        <title>Draft genome sequences for Neonectria magnoliae and Neonectria punicea, canker pathogens of Liriodendron tulipifera and Acer saccharum in West Virginia.</title>
        <authorList>
            <person name="Petronek H.M."/>
            <person name="Kasson M.T."/>
            <person name="Metheny A.M."/>
            <person name="Stauder C.M."/>
            <person name="Lovett B."/>
            <person name="Lynch S.C."/>
            <person name="Garnas J.R."/>
            <person name="Kasson L.R."/>
            <person name="Stajich J.E."/>
        </authorList>
    </citation>
    <scope>NUCLEOTIDE SEQUENCE [LARGE SCALE GENOMIC DNA]</scope>
    <source>
        <strain evidence="1 2">NRRL 64651</strain>
    </source>
</reference>